<feature type="transmembrane region" description="Helical" evidence="2">
    <location>
        <begin position="395"/>
        <end position="416"/>
    </location>
</feature>
<keyword evidence="2" id="KW-0812">Transmembrane</keyword>
<organism evidence="5 6">
    <name type="scientific">Thermomonospora cellulosilytica</name>
    <dbReference type="NCBI Taxonomy" id="1411118"/>
    <lineage>
        <taxon>Bacteria</taxon>
        <taxon>Bacillati</taxon>
        <taxon>Actinomycetota</taxon>
        <taxon>Actinomycetes</taxon>
        <taxon>Streptosporangiales</taxon>
        <taxon>Thermomonosporaceae</taxon>
        <taxon>Thermomonospora</taxon>
    </lineage>
</organism>
<dbReference type="RefSeq" id="WP_182704844.1">
    <property type="nucleotide sequence ID" value="NZ_JACJII010000001.1"/>
</dbReference>
<protein>
    <submittedName>
        <fullName evidence="5">Phospholipid/cholesterol/gamma-HCH transport system substrate-binding protein</fullName>
    </submittedName>
</protein>
<evidence type="ECO:0000313" key="5">
    <source>
        <dbReference type="EMBL" id="MBA9002942.1"/>
    </source>
</evidence>
<dbReference type="NCBIfam" id="TIGR00996">
    <property type="entry name" value="Mtu_fam_mce"/>
    <property type="match status" value="1"/>
</dbReference>
<dbReference type="Pfam" id="PF02470">
    <property type="entry name" value="MlaD"/>
    <property type="match status" value="1"/>
</dbReference>
<keyword evidence="2" id="KW-0472">Membrane</keyword>
<evidence type="ECO:0000259" key="3">
    <source>
        <dbReference type="Pfam" id="PF02470"/>
    </source>
</evidence>
<dbReference type="Proteomes" id="UP000539313">
    <property type="component" value="Unassembled WGS sequence"/>
</dbReference>
<feature type="region of interest" description="Disordered" evidence="1">
    <location>
        <begin position="328"/>
        <end position="393"/>
    </location>
</feature>
<feature type="domain" description="Mce/MlaD" evidence="3">
    <location>
        <begin position="38"/>
        <end position="113"/>
    </location>
</feature>
<name>A0A7W3R7R3_9ACTN</name>
<evidence type="ECO:0000256" key="1">
    <source>
        <dbReference type="SAM" id="MobiDB-lite"/>
    </source>
</evidence>
<dbReference type="InterPro" id="IPR052336">
    <property type="entry name" value="MlaD_Phospholipid_Transporter"/>
</dbReference>
<dbReference type="InterPro" id="IPR005693">
    <property type="entry name" value="Mce"/>
</dbReference>
<dbReference type="InterPro" id="IPR003399">
    <property type="entry name" value="Mce/MlaD"/>
</dbReference>
<accession>A0A7W3R7R3</accession>
<proteinExistence type="predicted"/>
<dbReference type="AlphaFoldDB" id="A0A7W3R7R3"/>
<keyword evidence="6" id="KW-1185">Reference proteome</keyword>
<dbReference type="EMBL" id="JACJII010000001">
    <property type="protein sequence ID" value="MBA9002942.1"/>
    <property type="molecule type" value="Genomic_DNA"/>
</dbReference>
<dbReference type="PANTHER" id="PTHR33371">
    <property type="entry name" value="INTERMEMBRANE PHOSPHOLIPID TRANSPORT SYSTEM BINDING PROTEIN MLAD-RELATED"/>
    <property type="match status" value="1"/>
</dbReference>
<evidence type="ECO:0000313" key="6">
    <source>
        <dbReference type="Proteomes" id="UP000539313"/>
    </source>
</evidence>
<comment type="caution">
    <text evidence="5">The sequence shown here is derived from an EMBL/GenBank/DDBJ whole genome shotgun (WGS) entry which is preliminary data.</text>
</comment>
<evidence type="ECO:0000256" key="2">
    <source>
        <dbReference type="SAM" id="Phobius"/>
    </source>
</evidence>
<sequence>MNHNRRIVVNLVFFGALGVVLAIWAASSLIDIDALRRPVPVTADFASSPGLNPGLEVTHLGVRVGKVGAIELKPGHAEVRIDLDRHAQVPSTAGARVMRKSAIGEPYIELTPPPASAAEPRPLRAGDHIPLSRTAGGTDYRHLFRSLGDTLDAVDPEDARTLVHETATALEGRDDSLRDLIADTHRLTGTLAAEASTLDALSVQLTQLTGTLADHRWQLASGVQNLATVTGSIRQSRQRLDTVLEEGPGFLEQVNKLLSEARPGLDCLLTAVSTPSEPIFSPRNEARIDHLVEMVPTLKALVSDITVKEGGHRYARVMPVITIAGSGSDQGAEFAKPRPRPTPRPLSVCPATEGADPDQAGAFNAEPGGGKPGQGGTTALRKTTDQKDGSPVSGVLPLLPPLLGALVVIAVGARTLRTLIRRRSGR</sequence>
<keyword evidence="2" id="KW-1133">Transmembrane helix</keyword>
<dbReference type="InterPro" id="IPR024516">
    <property type="entry name" value="Mce_C"/>
</dbReference>
<feature type="domain" description="Mammalian cell entry C-terminal" evidence="4">
    <location>
        <begin position="120"/>
        <end position="270"/>
    </location>
</feature>
<evidence type="ECO:0000259" key="4">
    <source>
        <dbReference type="Pfam" id="PF11887"/>
    </source>
</evidence>
<feature type="compositionally biased region" description="Gly residues" evidence="1">
    <location>
        <begin position="367"/>
        <end position="376"/>
    </location>
</feature>
<dbReference type="Pfam" id="PF11887">
    <property type="entry name" value="Mce4_CUP1"/>
    <property type="match status" value="1"/>
</dbReference>
<gene>
    <name evidence="5" type="ORF">HNR21_001824</name>
</gene>
<dbReference type="PANTHER" id="PTHR33371:SF4">
    <property type="entry name" value="INTERMEMBRANE PHOSPHOLIPID TRANSPORT SYSTEM BINDING PROTEIN MLAD"/>
    <property type="match status" value="1"/>
</dbReference>
<feature type="transmembrane region" description="Helical" evidence="2">
    <location>
        <begin position="7"/>
        <end position="27"/>
    </location>
</feature>
<reference evidence="5 6" key="1">
    <citation type="submission" date="2020-08" db="EMBL/GenBank/DDBJ databases">
        <title>Sequencing the genomes of 1000 actinobacteria strains.</title>
        <authorList>
            <person name="Klenk H.-P."/>
        </authorList>
    </citation>
    <scope>NUCLEOTIDE SEQUENCE [LARGE SCALE GENOMIC DNA]</scope>
    <source>
        <strain evidence="5 6">DSM 45823</strain>
    </source>
</reference>